<dbReference type="GO" id="GO:0004845">
    <property type="term" value="F:uracil phosphoribosyltransferase activity"/>
    <property type="evidence" value="ECO:0007669"/>
    <property type="project" value="UniProtKB-EC"/>
</dbReference>
<comment type="pathway">
    <text evidence="2">Pyrimidine metabolism; UMP biosynthesis via salvage pathway; UMP from uracil: step 1/1.</text>
</comment>
<dbReference type="AlphaFoldDB" id="A0A0U4BCS9"/>
<dbReference type="CDD" id="cd06223">
    <property type="entry name" value="PRTases_typeI"/>
    <property type="match status" value="1"/>
</dbReference>
<keyword evidence="8" id="KW-0547">Nucleotide-binding</keyword>
<dbReference type="STRING" id="2041.AERYTH_13680"/>
<sequence length="222" mass="24076">MPDAVAALPLRLTCLSRTAGLVHLHASARDHTAEQSGFVRAARRIIRLVLEEALAVRRHEPHLVRTPLGATFAGATPRAPQLTAVSVPRAGDAMEHELREIVPDTRFGKILIQRDPVTTQPQLFYAKLPRLTRGHDVILLDPMMATSGTVQLALSTLLDAGVLLEDVILANVLTCPSALERLAQAAPGLRVVTSFVDERLTDQAFMHPGIGDFGDRFYGTTA</sequence>
<dbReference type="NCBIfam" id="NF001097">
    <property type="entry name" value="PRK00129.1"/>
    <property type="match status" value="1"/>
</dbReference>
<dbReference type="EC" id="2.4.2.9" evidence="4"/>
<keyword evidence="6" id="KW-0328">Glycosyltransferase</keyword>
<evidence type="ECO:0000256" key="6">
    <source>
        <dbReference type="ARBA" id="ARBA00022676"/>
    </source>
</evidence>
<dbReference type="Proteomes" id="UP000067689">
    <property type="component" value="Chromosome"/>
</dbReference>
<keyword evidence="9" id="KW-0342">GTP-binding</keyword>
<dbReference type="InterPro" id="IPR029057">
    <property type="entry name" value="PRTase-like"/>
</dbReference>
<keyword evidence="5" id="KW-0021">Allosteric enzyme</keyword>
<dbReference type="SUPFAM" id="SSF53271">
    <property type="entry name" value="PRTase-like"/>
    <property type="match status" value="1"/>
</dbReference>
<dbReference type="FunFam" id="3.40.50.2020:FF:000023">
    <property type="entry name" value="Probable uracil phosphoribosyltransferase"/>
    <property type="match status" value="1"/>
</dbReference>
<evidence type="ECO:0000256" key="5">
    <source>
        <dbReference type="ARBA" id="ARBA00022533"/>
    </source>
</evidence>
<protein>
    <recommendedName>
        <fullName evidence="4">uracil phosphoribosyltransferase</fullName>
        <ecNumber evidence="4">2.4.2.9</ecNumber>
    </recommendedName>
    <alternativeName>
        <fullName evidence="10">UMP pyrophosphorylase</fullName>
    </alternativeName>
</protein>
<dbReference type="KEGG" id="aer:AERYTH_13680"/>
<keyword evidence="7" id="KW-0808">Transferase</keyword>
<dbReference type="EMBL" id="CP011502">
    <property type="protein sequence ID" value="ALX05673.1"/>
    <property type="molecule type" value="Genomic_DNA"/>
</dbReference>
<reference evidence="12 13" key="1">
    <citation type="journal article" date="1991" name="Int. J. Syst. Bacteriol.">
        <title>Description of the erythromycin-producing bacterium Arthrobacter sp. strain NRRL B-3381 as Aeromicrobium erythreum gen. nov., sp. nov.</title>
        <authorList>
            <person name="Miller E.S."/>
            <person name="Woese C.R."/>
            <person name="Brenner S."/>
        </authorList>
    </citation>
    <scope>NUCLEOTIDE SEQUENCE [LARGE SCALE GENOMIC DNA]</scope>
    <source>
        <strain evidence="12 13">AR18</strain>
    </source>
</reference>
<dbReference type="PATRIC" id="fig|2041.4.peg.2853"/>
<evidence type="ECO:0000256" key="2">
    <source>
        <dbReference type="ARBA" id="ARBA00005180"/>
    </source>
</evidence>
<accession>A0A0U4BCS9</accession>
<evidence type="ECO:0000256" key="10">
    <source>
        <dbReference type="ARBA" id="ARBA00031082"/>
    </source>
</evidence>
<keyword evidence="13" id="KW-1185">Reference proteome</keyword>
<dbReference type="Gene3D" id="3.40.50.2020">
    <property type="match status" value="1"/>
</dbReference>
<evidence type="ECO:0000313" key="13">
    <source>
        <dbReference type="Proteomes" id="UP000067689"/>
    </source>
</evidence>
<dbReference type="GO" id="GO:0005525">
    <property type="term" value="F:GTP binding"/>
    <property type="evidence" value="ECO:0007669"/>
    <property type="project" value="UniProtKB-KW"/>
</dbReference>
<gene>
    <name evidence="12" type="ORF">AERYTH_13680</name>
</gene>
<dbReference type="Pfam" id="PF14681">
    <property type="entry name" value="UPRTase"/>
    <property type="match status" value="1"/>
</dbReference>
<comment type="cofactor">
    <cofactor evidence="1">
        <name>Mg(2+)</name>
        <dbReference type="ChEBI" id="CHEBI:18420"/>
    </cofactor>
</comment>
<comment type="similarity">
    <text evidence="3">Belongs to the UPRTase family.</text>
</comment>
<evidence type="ECO:0000256" key="9">
    <source>
        <dbReference type="ARBA" id="ARBA00023134"/>
    </source>
</evidence>
<evidence type="ECO:0000256" key="1">
    <source>
        <dbReference type="ARBA" id="ARBA00001946"/>
    </source>
</evidence>
<evidence type="ECO:0000256" key="3">
    <source>
        <dbReference type="ARBA" id="ARBA00009516"/>
    </source>
</evidence>
<feature type="domain" description="Phosphoribosyltransferase" evidence="11">
    <location>
        <begin position="20"/>
        <end position="220"/>
    </location>
</feature>
<organism evidence="12 13">
    <name type="scientific">Aeromicrobium erythreum</name>
    <dbReference type="NCBI Taxonomy" id="2041"/>
    <lineage>
        <taxon>Bacteria</taxon>
        <taxon>Bacillati</taxon>
        <taxon>Actinomycetota</taxon>
        <taxon>Actinomycetes</taxon>
        <taxon>Propionibacteriales</taxon>
        <taxon>Nocardioidaceae</taxon>
        <taxon>Aeromicrobium</taxon>
    </lineage>
</organism>
<evidence type="ECO:0000313" key="12">
    <source>
        <dbReference type="EMBL" id="ALX05673.1"/>
    </source>
</evidence>
<evidence type="ECO:0000256" key="8">
    <source>
        <dbReference type="ARBA" id="ARBA00022741"/>
    </source>
</evidence>
<evidence type="ECO:0000259" key="11">
    <source>
        <dbReference type="Pfam" id="PF14681"/>
    </source>
</evidence>
<evidence type="ECO:0000256" key="4">
    <source>
        <dbReference type="ARBA" id="ARBA00011894"/>
    </source>
</evidence>
<proteinExistence type="inferred from homology"/>
<evidence type="ECO:0000256" key="7">
    <source>
        <dbReference type="ARBA" id="ARBA00022679"/>
    </source>
</evidence>
<name>A0A0U4BCS9_9ACTN</name>
<dbReference type="InterPro" id="IPR000836">
    <property type="entry name" value="PRTase_dom"/>
</dbReference>